<evidence type="ECO:0000256" key="12">
    <source>
        <dbReference type="SAM" id="SignalP"/>
    </source>
</evidence>
<comment type="caution">
    <text evidence="14">The sequence shown here is derived from an EMBL/GenBank/DDBJ whole genome shotgun (WGS) entry which is preliminary data.</text>
</comment>
<protein>
    <recommendedName>
        <fullName evidence="10">peptidylprolyl isomerase</fullName>
        <ecNumber evidence="10">5.2.1.8</ecNumber>
    </recommendedName>
</protein>
<keyword evidence="4" id="KW-0132">Cell division</keyword>
<feature type="domain" description="PPIase FKBP-type" evidence="13">
    <location>
        <begin position="127"/>
        <end position="217"/>
    </location>
</feature>
<gene>
    <name evidence="14" type="primary">tig</name>
    <name evidence="14" type="ORF">I5677_14340</name>
</gene>
<feature type="region of interest" description="Disordered" evidence="11">
    <location>
        <begin position="23"/>
        <end position="61"/>
    </location>
</feature>
<dbReference type="Gene3D" id="1.10.3120.10">
    <property type="entry name" value="Trigger factor, C-terminal domain"/>
    <property type="match status" value="1"/>
</dbReference>
<comment type="similarity">
    <text evidence="3">Belongs to the FKBP-type PPIase family. Tig subfamily.</text>
</comment>
<dbReference type="InterPro" id="IPR001179">
    <property type="entry name" value="PPIase_FKBP_dom"/>
</dbReference>
<dbReference type="GO" id="GO:0051301">
    <property type="term" value="P:cell division"/>
    <property type="evidence" value="ECO:0007669"/>
    <property type="project" value="UniProtKB-KW"/>
</dbReference>
<dbReference type="AlphaFoldDB" id="A0A8J7H4U9"/>
<dbReference type="InterPro" id="IPR027304">
    <property type="entry name" value="Trigger_fact/SurA_dom_sf"/>
</dbReference>
<evidence type="ECO:0000256" key="3">
    <source>
        <dbReference type="ARBA" id="ARBA00005464"/>
    </source>
</evidence>
<evidence type="ECO:0000256" key="1">
    <source>
        <dbReference type="ARBA" id="ARBA00000971"/>
    </source>
</evidence>
<name>A0A8J7H4U9_9FIRM</name>
<dbReference type="Gene3D" id="3.10.50.40">
    <property type="match status" value="1"/>
</dbReference>
<sequence length="388" mass="43065">MKKNVLLLVLSISMLLLIGGCSKKDNTDDNTENAPTVTEGAENTDETDTADITDGTDTPAAEPLVNTLSKGDYKLEDHITLGQYKGVEVTVEKLEVTEEDLNTAIQNDMIANGAAPTEITDRPVQNGDTVNIDFEGFKDDVAFEGGTAAGVDLTIGSGQFIPGFEEKLIGTNVGDKVDLDLTFPEDYQSEDLAGQDVVFKVTVNSIKQYELNEDYVLNNTEYESIEAYTDAIREELVLVNEETMKVTKENNVYSKVLENAEIISIPQSLIDYYVNDIKVIYTNTAQMYGMDLASFITANGMTEEVFNSTSQEYAESIATRELILNAIIKAENIEITEEEFNTKVDEYVAEYGYESSEQFLEEADEDILREDILFRKVLEFLSAEAVEI</sequence>
<evidence type="ECO:0000256" key="10">
    <source>
        <dbReference type="PROSITE-ProRule" id="PRU00277"/>
    </source>
</evidence>
<proteinExistence type="inferred from homology"/>
<organism evidence="14 15">
    <name type="scientific">Mobilitalea sibirica</name>
    <dbReference type="NCBI Taxonomy" id="1462919"/>
    <lineage>
        <taxon>Bacteria</taxon>
        <taxon>Bacillati</taxon>
        <taxon>Bacillota</taxon>
        <taxon>Clostridia</taxon>
        <taxon>Lachnospirales</taxon>
        <taxon>Lachnospiraceae</taxon>
        <taxon>Mobilitalea</taxon>
    </lineage>
</organism>
<dbReference type="GO" id="GO:0006457">
    <property type="term" value="P:protein folding"/>
    <property type="evidence" value="ECO:0007669"/>
    <property type="project" value="InterPro"/>
</dbReference>
<evidence type="ECO:0000256" key="8">
    <source>
        <dbReference type="ARBA" id="ARBA00023306"/>
    </source>
</evidence>
<evidence type="ECO:0000256" key="9">
    <source>
        <dbReference type="ARBA" id="ARBA00024849"/>
    </source>
</evidence>
<dbReference type="SUPFAM" id="SSF109998">
    <property type="entry name" value="Triger factor/SurA peptide-binding domain-like"/>
    <property type="match status" value="1"/>
</dbReference>
<dbReference type="EMBL" id="JAEAGR010000017">
    <property type="protein sequence ID" value="MBH1942077.1"/>
    <property type="molecule type" value="Genomic_DNA"/>
</dbReference>
<evidence type="ECO:0000256" key="11">
    <source>
        <dbReference type="SAM" id="MobiDB-lite"/>
    </source>
</evidence>
<feature type="chain" id="PRO_5039453688" description="peptidylprolyl isomerase" evidence="12">
    <location>
        <begin position="24"/>
        <end position="388"/>
    </location>
</feature>
<dbReference type="GO" id="GO:0015031">
    <property type="term" value="P:protein transport"/>
    <property type="evidence" value="ECO:0007669"/>
    <property type="project" value="InterPro"/>
</dbReference>
<keyword evidence="6" id="KW-0143">Chaperone</keyword>
<comment type="catalytic activity">
    <reaction evidence="1 10">
        <text>[protein]-peptidylproline (omega=180) = [protein]-peptidylproline (omega=0)</text>
        <dbReference type="Rhea" id="RHEA:16237"/>
        <dbReference type="Rhea" id="RHEA-COMP:10747"/>
        <dbReference type="Rhea" id="RHEA-COMP:10748"/>
        <dbReference type="ChEBI" id="CHEBI:83833"/>
        <dbReference type="ChEBI" id="CHEBI:83834"/>
        <dbReference type="EC" id="5.2.1.8"/>
    </reaction>
</comment>
<dbReference type="InterPro" id="IPR037041">
    <property type="entry name" value="Trigger_fac_C_sf"/>
</dbReference>
<keyword evidence="15" id="KW-1185">Reference proteome</keyword>
<evidence type="ECO:0000256" key="7">
    <source>
        <dbReference type="ARBA" id="ARBA00023235"/>
    </source>
</evidence>
<dbReference type="PROSITE" id="PS50059">
    <property type="entry name" value="FKBP_PPIASE"/>
    <property type="match status" value="1"/>
</dbReference>
<dbReference type="InterPro" id="IPR008880">
    <property type="entry name" value="Trigger_fac_C"/>
</dbReference>
<dbReference type="GO" id="GO:0003755">
    <property type="term" value="F:peptidyl-prolyl cis-trans isomerase activity"/>
    <property type="evidence" value="ECO:0007669"/>
    <property type="project" value="UniProtKB-KW"/>
</dbReference>
<dbReference type="FunFam" id="3.10.50.40:FF:000001">
    <property type="entry name" value="Trigger factor"/>
    <property type="match status" value="1"/>
</dbReference>
<keyword evidence="8" id="KW-0131">Cell cycle</keyword>
<evidence type="ECO:0000256" key="4">
    <source>
        <dbReference type="ARBA" id="ARBA00022618"/>
    </source>
</evidence>
<dbReference type="Pfam" id="PF05698">
    <property type="entry name" value="Trigger_C"/>
    <property type="match status" value="1"/>
</dbReference>
<dbReference type="EC" id="5.2.1.8" evidence="10"/>
<dbReference type="Pfam" id="PF00254">
    <property type="entry name" value="FKBP_C"/>
    <property type="match status" value="1"/>
</dbReference>
<keyword evidence="7 10" id="KW-0413">Isomerase</keyword>
<evidence type="ECO:0000313" key="14">
    <source>
        <dbReference type="EMBL" id="MBH1942077.1"/>
    </source>
</evidence>
<dbReference type="InterPro" id="IPR046357">
    <property type="entry name" value="PPIase_dom_sf"/>
</dbReference>
<keyword evidence="12" id="KW-0732">Signal</keyword>
<dbReference type="Proteomes" id="UP000623269">
    <property type="component" value="Unassembled WGS sequence"/>
</dbReference>
<evidence type="ECO:0000256" key="5">
    <source>
        <dbReference type="ARBA" id="ARBA00023110"/>
    </source>
</evidence>
<evidence type="ECO:0000313" key="15">
    <source>
        <dbReference type="Proteomes" id="UP000623269"/>
    </source>
</evidence>
<keyword evidence="5 10" id="KW-0697">Rotamase</keyword>
<evidence type="ECO:0000256" key="6">
    <source>
        <dbReference type="ARBA" id="ARBA00023186"/>
    </source>
</evidence>
<feature type="compositionally biased region" description="Acidic residues" evidence="11">
    <location>
        <begin position="42"/>
        <end position="51"/>
    </location>
</feature>
<dbReference type="GO" id="GO:0005737">
    <property type="term" value="C:cytoplasm"/>
    <property type="evidence" value="ECO:0007669"/>
    <property type="project" value="UniProtKB-SubCell"/>
</dbReference>
<comment type="subcellular location">
    <subcellularLocation>
        <location evidence="2">Cytoplasm</location>
    </subcellularLocation>
</comment>
<comment type="function">
    <text evidence="9">Involved in protein export. Acts as a chaperone by maintaining the newly synthesized protein in an open conformation. Functions as a peptidyl-prolyl cis-trans isomerase.</text>
</comment>
<reference evidence="14" key="1">
    <citation type="submission" date="2020-12" db="EMBL/GenBank/DDBJ databases">
        <title>M. sibirica DSM 26468T genome.</title>
        <authorList>
            <person name="Thieme N."/>
            <person name="Rettenmaier R."/>
            <person name="Zverlov V."/>
            <person name="Liebl W."/>
        </authorList>
    </citation>
    <scope>NUCLEOTIDE SEQUENCE</scope>
    <source>
        <strain evidence="14">DSM 26468</strain>
    </source>
</reference>
<accession>A0A8J7H4U9</accession>
<dbReference type="NCBIfam" id="TIGR00115">
    <property type="entry name" value="tig"/>
    <property type="match status" value="1"/>
</dbReference>
<evidence type="ECO:0000259" key="13">
    <source>
        <dbReference type="PROSITE" id="PS50059"/>
    </source>
</evidence>
<evidence type="ECO:0000256" key="2">
    <source>
        <dbReference type="ARBA" id="ARBA00004496"/>
    </source>
</evidence>
<dbReference type="SUPFAM" id="SSF54534">
    <property type="entry name" value="FKBP-like"/>
    <property type="match status" value="1"/>
</dbReference>
<feature type="signal peptide" evidence="12">
    <location>
        <begin position="1"/>
        <end position="23"/>
    </location>
</feature>
<dbReference type="PROSITE" id="PS51257">
    <property type="entry name" value="PROKAR_LIPOPROTEIN"/>
    <property type="match status" value="1"/>
</dbReference>
<dbReference type="InterPro" id="IPR005215">
    <property type="entry name" value="Trig_fac"/>
</dbReference>
<dbReference type="RefSeq" id="WP_197662325.1">
    <property type="nucleotide sequence ID" value="NZ_JAEAGR010000017.1"/>
</dbReference>